<dbReference type="STRING" id="688867.SAMN05660236_4982"/>
<evidence type="ECO:0000313" key="3">
    <source>
        <dbReference type="EMBL" id="SKC85867.1"/>
    </source>
</evidence>
<evidence type="ECO:0000313" key="4">
    <source>
        <dbReference type="Proteomes" id="UP000190961"/>
    </source>
</evidence>
<evidence type="ECO:0000256" key="1">
    <source>
        <dbReference type="SAM" id="Phobius"/>
    </source>
</evidence>
<dbReference type="PANTHER" id="PTHR43283">
    <property type="entry name" value="BETA-LACTAMASE-RELATED"/>
    <property type="match status" value="1"/>
</dbReference>
<dbReference type="AlphaFoldDB" id="A0A1T5MC93"/>
<dbReference type="InterPro" id="IPR012338">
    <property type="entry name" value="Beta-lactam/transpept-like"/>
</dbReference>
<dbReference type="Pfam" id="PF00144">
    <property type="entry name" value="Beta-lactamase"/>
    <property type="match status" value="1"/>
</dbReference>
<accession>A0A1T5MC93</accession>
<dbReference type="InterPro" id="IPR050789">
    <property type="entry name" value="Diverse_Enzym_Activities"/>
</dbReference>
<protein>
    <submittedName>
        <fullName evidence="3">Beta-lactamase</fullName>
    </submittedName>
</protein>
<keyword evidence="1" id="KW-0472">Membrane</keyword>
<dbReference type="EMBL" id="FUZU01000004">
    <property type="protein sequence ID" value="SKC85867.1"/>
    <property type="molecule type" value="Genomic_DNA"/>
</dbReference>
<keyword evidence="1" id="KW-1133">Transmembrane helix</keyword>
<keyword evidence="1" id="KW-0812">Transmembrane</keyword>
<feature type="transmembrane region" description="Helical" evidence="1">
    <location>
        <begin position="14"/>
        <end position="37"/>
    </location>
</feature>
<dbReference type="Gene3D" id="3.40.710.10">
    <property type="entry name" value="DD-peptidase/beta-lactamase superfamily"/>
    <property type="match status" value="1"/>
</dbReference>
<gene>
    <name evidence="3" type="ORF">SAMN05660236_4982</name>
</gene>
<dbReference type="InterPro" id="IPR001466">
    <property type="entry name" value="Beta-lactam-related"/>
</dbReference>
<organism evidence="3 4">
    <name type="scientific">Ohtaekwangia koreensis</name>
    <dbReference type="NCBI Taxonomy" id="688867"/>
    <lineage>
        <taxon>Bacteria</taxon>
        <taxon>Pseudomonadati</taxon>
        <taxon>Bacteroidota</taxon>
        <taxon>Cytophagia</taxon>
        <taxon>Cytophagales</taxon>
        <taxon>Fulvivirgaceae</taxon>
        <taxon>Ohtaekwangia</taxon>
    </lineage>
</organism>
<sequence>MLTHEIVTSVMKKFFRYLGISLLVIIVATLTYILIFFPTIMTGMAAKTMCSCVYVTNRTPESVVQEEFQVFPGMPSLPYEVNRKDSSVSVSMFWKTSKAIYRDRLGCTLLAEQEEDVVRSQSIKRPPVAANQDSLAWPSGNSIADTILQGVDYTKIKEAVNNAFADIDPEKTIYTHGVAVVYNGQLIAEKYADGYDHNSRLMGWSMTKSITNALIGILVKEGKLKTEEAAPVPEWKDDERHNITLNNLLQASSGIEWSESYFSPTADFHQMFIKSDDKAAYAASRKLKHEPGTFFQYSSGTTNILSRIIRQTVGDTAYYQFPYKKLFYKIGMNHAVIEPDASGTFVASSYSFASARDWARLGLLYLNDGVWNGERILPEGWVKYSTTPAPAAKIRQYGAQIWLNLGNSANPSEVEYPGLPNEAIIFDGFEKNFVVIIPSKNLVVVRLGVTHNKNFSMANLVNGVIEGLPD</sequence>
<reference evidence="3 4" key="1">
    <citation type="submission" date="2017-02" db="EMBL/GenBank/DDBJ databases">
        <authorList>
            <person name="Peterson S.W."/>
        </authorList>
    </citation>
    <scope>NUCLEOTIDE SEQUENCE [LARGE SCALE GENOMIC DNA]</scope>
    <source>
        <strain evidence="3 4">DSM 25262</strain>
    </source>
</reference>
<evidence type="ECO:0000259" key="2">
    <source>
        <dbReference type="Pfam" id="PF00144"/>
    </source>
</evidence>
<proteinExistence type="predicted"/>
<dbReference type="SUPFAM" id="SSF56601">
    <property type="entry name" value="beta-lactamase/transpeptidase-like"/>
    <property type="match status" value="1"/>
</dbReference>
<name>A0A1T5MC93_9BACT</name>
<feature type="domain" description="Beta-lactamase-related" evidence="2">
    <location>
        <begin position="177"/>
        <end position="447"/>
    </location>
</feature>
<keyword evidence="4" id="KW-1185">Reference proteome</keyword>
<dbReference type="Proteomes" id="UP000190961">
    <property type="component" value="Unassembled WGS sequence"/>
</dbReference>
<dbReference type="PANTHER" id="PTHR43283:SF7">
    <property type="entry name" value="BETA-LACTAMASE-RELATED DOMAIN-CONTAINING PROTEIN"/>
    <property type="match status" value="1"/>
</dbReference>